<evidence type="ECO:0000256" key="4">
    <source>
        <dbReference type="ARBA" id="ARBA00023034"/>
    </source>
</evidence>
<dbReference type="InterPro" id="IPR019177">
    <property type="entry name" value="Golgin_subfamily_A_member_5"/>
</dbReference>
<evidence type="ECO:0000256" key="2">
    <source>
        <dbReference type="ARBA" id="ARBA00022692"/>
    </source>
</evidence>
<organism evidence="8">
    <name type="scientific">Timema californicum</name>
    <name type="common">California timema</name>
    <name type="synonym">Walking stick</name>
    <dbReference type="NCBI Taxonomy" id="61474"/>
    <lineage>
        <taxon>Eukaryota</taxon>
        <taxon>Metazoa</taxon>
        <taxon>Ecdysozoa</taxon>
        <taxon>Arthropoda</taxon>
        <taxon>Hexapoda</taxon>
        <taxon>Insecta</taxon>
        <taxon>Pterygota</taxon>
        <taxon>Neoptera</taxon>
        <taxon>Polyneoptera</taxon>
        <taxon>Phasmatodea</taxon>
        <taxon>Timematodea</taxon>
        <taxon>Timematoidea</taxon>
        <taxon>Timematidae</taxon>
        <taxon>Timema</taxon>
    </lineage>
</organism>
<evidence type="ECO:0000256" key="3">
    <source>
        <dbReference type="ARBA" id="ARBA00022989"/>
    </source>
</evidence>
<keyword evidence="6 7" id="KW-0472">Membrane</keyword>
<dbReference type="GO" id="GO:0007030">
    <property type="term" value="P:Golgi organization"/>
    <property type="evidence" value="ECO:0007669"/>
    <property type="project" value="InterPro"/>
</dbReference>
<feature type="transmembrane region" description="Helical" evidence="7">
    <location>
        <begin position="59"/>
        <end position="78"/>
    </location>
</feature>
<name>A0A7R9JC60_TIMCA</name>
<reference evidence="8" key="1">
    <citation type="submission" date="2020-11" db="EMBL/GenBank/DDBJ databases">
        <authorList>
            <person name="Tran Van P."/>
        </authorList>
    </citation>
    <scope>NUCLEOTIDE SEQUENCE</scope>
</reference>
<dbReference type="GO" id="GO:0000301">
    <property type="term" value="P:retrograde transport, vesicle recycling within Golgi"/>
    <property type="evidence" value="ECO:0007669"/>
    <property type="project" value="TreeGrafter"/>
</dbReference>
<dbReference type="EMBL" id="OE184193">
    <property type="protein sequence ID" value="CAD7576399.1"/>
    <property type="molecule type" value="Genomic_DNA"/>
</dbReference>
<evidence type="ECO:0000256" key="5">
    <source>
        <dbReference type="ARBA" id="ARBA00023054"/>
    </source>
</evidence>
<evidence type="ECO:0000256" key="1">
    <source>
        <dbReference type="ARBA" id="ARBA00004409"/>
    </source>
</evidence>
<keyword evidence="4" id="KW-0333">Golgi apparatus</keyword>
<sequence length="84" mass="9615">MFLPEMLTSPAKARVPSFLVESPFDTSVARRVKRAYSSLDAVSIRTGVFLRRYPIARTLVACYMVLLHLWVILVLFTYTPEAHQ</sequence>
<dbReference type="Pfam" id="PF09787">
    <property type="entry name" value="Golgin_A5"/>
    <property type="match status" value="1"/>
</dbReference>
<comment type="subcellular location">
    <subcellularLocation>
        <location evidence="1">Golgi apparatus membrane</location>
        <topology evidence="1">Single-pass type IV membrane protein</topology>
    </subcellularLocation>
</comment>
<dbReference type="GO" id="GO:0031985">
    <property type="term" value="C:Golgi cisterna"/>
    <property type="evidence" value="ECO:0007669"/>
    <property type="project" value="TreeGrafter"/>
</dbReference>
<gene>
    <name evidence="8" type="ORF">TCMB3V08_LOCUS8969</name>
</gene>
<accession>A0A7R9JC60</accession>
<evidence type="ECO:0000256" key="7">
    <source>
        <dbReference type="SAM" id="Phobius"/>
    </source>
</evidence>
<evidence type="ECO:0000256" key="6">
    <source>
        <dbReference type="ARBA" id="ARBA00023136"/>
    </source>
</evidence>
<proteinExistence type="predicted"/>
<dbReference type="PANTHER" id="PTHR13815:SF7">
    <property type="entry name" value="GOLGIN SUBFAMILY A MEMBER 5"/>
    <property type="match status" value="1"/>
</dbReference>
<keyword evidence="2 7" id="KW-0812">Transmembrane</keyword>
<protein>
    <submittedName>
        <fullName evidence="8">(California timema) hypothetical protein</fullName>
    </submittedName>
</protein>
<keyword evidence="3 7" id="KW-1133">Transmembrane helix</keyword>
<dbReference type="PANTHER" id="PTHR13815">
    <property type="entry name" value="GOLGIN-84"/>
    <property type="match status" value="1"/>
</dbReference>
<evidence type="ECO:0000313" key="8">
    <source>
        <dbReference type="EMBL" id="CAD7576399.1"/>
    </source>
</evidence>
<keyword evidence="5" id="KW-0175">Coiled coil</keyword>
<dbReference type="AlphaFoldDB" id="A0A7R9JC60"/>
<dbReference type="GO" id="GO:0000139">
    <property type="term" value="C:Golgi membrane"/>
    <property type="evidence" value="ECO:0007669"/>
    <property type="project" value="UniProtKB-SubCell"/>
</dbReference>